<dbReference type="InterPro" id="IPR011006">
    <property type="entry name" value="CheY-like_superfamily"/>
</dbReference>
<dbReference type="PROSITE" id="PS50110">
    <property type="entry name" value="RESPONSE_REGULATORY"/>
    <property type="match status" value="1"/>
</dbReference>
<sequence>MSTSRSILWVEDDVDTQMEMQKAFGEKYKIVFSPTSRSAEILLLEGPSNYDLVVVDLFLESMSRDDGLNLIKYISRTHPVLPVIAVTGEGRHEDLLSAHRLGASHSFIKTDFDGERWGNEFENYLKPYVFISYSSKNRAFAELLENRLTPHCRKVWLDNIELKGGAVPIREIAEGIRKATHFLPILSEAYLQSDWVEKEYDIVSRQEISGLTRVIPITYGIHEADVPNYFTQLRIDFGKVLNLIGHVDLHHAVFHKSARPMHEIFDTALQELDQQFERLLRALRKRKPEKY</sequence>
<dbReference type="CDD" id="cd00156">
    <property type="entry name" value="REC"/>
    <property type="match status" value="1"/>
</dbReference>
<dbReference type="SMART" id="SM00255">
    <property type="entry name" value="TIR"/>
    <property type="match status" value="1"/>
</dbReference>
<dbReference type="AlphaFoldDB" id="A0A2D0N4K5"/>
<feature type="domain" description="Response regulatory" evidence="3">
    <location>
        <begin position="6"/>
        <end position="125"/>
    </location>
</feature>
<accession>A0A2D0N4K5</accession>
<dbReference type="RefSeq" id="WP_099153287.1">
    <property type="nucleotide sequence ID" value="NZ_PDUD01000032.1"/>
</dbReference>
<protein>
    <recommendedName>
        <fullName evidence="6">Response regulator</fullName>
    </recommendedName>
</protein>
<evidence type="ECO:0000313" key="5">
    <source>
        <dbReference type="Proteomes" id="UP000223913"/>
    </source>
</evidence>
<evidence type="ECO:0000256" key="1">
    <source>
        <dbReference type="PROSITE-ProRule" id="PRU00169"/>
    </source>
</evidence>
<dbReference type="Gene3D" id="3.40.50.10140">
    <property type="entry name" value="Toll/interleukin-1 receptor homology (TIR) domain"/>
    <property type="match status" value="1"/>
</dbReference>
<dbReference type="GO" id="GO:0000160">
    <property type="term" value="P:phosphorelay signal transduction system"/>
    <property type="evidence" value="ECO:0007669"/>
    <property type="project" value="InterPro"/>
</dbReference>
<evidence type="ECO:0000259" key="2">
    <source>
        <dbReference type="PROSITE" id="PS50104"/>
    </source>
</evidence>
<keyword evidence="5" id="KW-1185">Reference proteome</keyword>
<dbReference type="Proteomes" id="UP000223913">
    <property type="component" value="Unassembled WGS sequence"/>
</dbReference>
<evidence type="ECO:0008006" key="6">
    <source>
        <dbReference type="Google" id="ProtNLM"/>
    </source>
</evidence>
<feature type="modified residue" description="4-aspartylphosphate" evidence="1">
    <location>
        <position position="56"/>
    </location>
</feature>
<dbReference type="Gene3D" id="3.40.50.2300">
    <property type="match status" value="1"/>
</dbReference>
<dbReference type="EMBL" id="PDUD01000032">
    <property type="protein sequence ID" value="PHN03451.1"/>
    <property type="molecule type" value="Genomic_DNA"/>
</dbReference>
<name>A0A2D0N4K5_FLAN2</name>
<dbReference type="InterPro" id="IPR000157">
    <property type="entry name" value="TIR_dom"/>
</dbReference>
<proteinExistence type="predicted"/>
<keyword evidence="1" id="KW-0597">Phosphoprotein</keyword>
<dbReference type="SUPFAM" id="SSF52200">
    <property type="entry name" value="Toll/Interleukin receptor TIR domain"/>
    <property type="match status" value="1"/>
</dbReference>
<dbReference type="OrthoDB" id="1098242at2"/>
<reference evidence="4 5" key="1">
    <citation type="submission" date="2017-10" db="EMBL/GenBank/DDBJ databases">
        <title>The draft genome sequence of Lewinella nigricans NBRC 102662.</title>
        <authorList>
            <person name="Wang K."/>
        </authorList>
    </citation>
    <scope>NUCLEOTIDE SEQUENCE [LARGE SCALE GENOMIC DNA]</scope>
    <source>
        <strain evidence="4 5">NBRC 102662</strain>
    </source>
</reference>
<dbReference type="SUPFAM" id="SSF52172">
    <property type="entry name" value="CheY-like"/>
    <property type="match status" value="1"/>
</dbReference>
<dbReference type="Pfam" id="PF00072">
    <property type="entry name" value="Response_reg"/>
    <property type="match status" value="1"/>
</dbReference>
<gene>
    <name evidence="4" type="ORF">CRP01_27610</name>
</gene>
<evidence type="ECO:0000259" key="3">
    <source>
        <dbReference type="PROSITE" id="PS50110"/>
    </source>
</evidence>
<feature type="domain" description="TIR" evidence="2">
    <location>
        <begin position="125"/>
        <end position="272"/>
    </location>
</feature>
<dbReference type="Pfam" id="PF13676">
    <property type="entry name" value="TIR_2"/>
    <property type="match status" value="1"/>
</dbReference>
<dbReference type="InterPro" id="IPR035897">
    <property type="entry name" value="Toll_tir_struct_dom_sf"/>
</dbReference>
<dbReference type="InterPro" id="IPR001789">
    <property type="entry name" value="Sig_transdc_resp-reg_receiver"/>
</dbReference>
<dbReference type="PROSITE" id="PS50104">
    <property type="entry name" value="TIR"/>
    <property type="match status" value="1"/>
</dbReference>
<comment type="caution">
    <text evidence="4">The sequence shown here is derived from an EMBL/GenBank/DDBJ whole genome shotgun (WGS) entry which is preliminary data.</text>
</comment>
<organism evidence="4 5">
    <name type="scientific">Flavilitoribacter nigricans (strain ATCC 23147 / DSM 23189 / NBRC 102662 / NCIMB 1420 / SS-2)</name>
    <name type="common">Lewinella nigricans</name>
    <dbReference type="NCBI Taxonomy" id="1122177"/>
    <lineage>
        <taxon>Bacteria</taxon>
        <taxon>Pseudomonadati</taxon>
        <taxon>Bacteroidota</taxon>
        <taxon>Saprospiria</taxon>
        <taxon>Saprospirales</taxon>
        <taxon>Lewinellaceae</taxon>
        <taxon>Flavilitoribacter</taxon>
    </lineage>
</organism>
<evidence type="ECO:0000313" key="4">
    <source>
        <dbReference type="EMBL" id="PHN03451.1"/>
    </source>
</evidence>